<dbReference type="GO" id="GO:0000287">
    <property type="term" value="F:magnesium ion binding"/>
    <property type="evidence" value="ECO:0007669"/>
    <property type="project" value="TreeGrafter"/>
</dbReference>
<evidence type="ECO:0000256" key="15">
    <source>
        <dbReference type="ARBA" id="ARBA00048811"/>
    </source>
</evidence>
<dbReference type="EC" id="2.4.2.8" evidence="6 17"/>
<dbReference type="OrthoDB" id="9802824at2"/>
<dbReference type="GO" id="GO:0004422">
    <property type="term" value="F:hypoxanthine phosphoribosyltransferase activity"/>
    <property type="evidence" value="ECO:0007669"/>
    <property type="project" value="InterPro"/>
</dbReference>
<dbReference type="GO" id="GO:0005829">
    <property type="term" value="C:cytosol"/>
    <property type="evidence" value="ECO:0007669"/>
    <property type="project" value="TreeGrafter"/>
</dbReference>
<dbReference type="PANTHER" id="PTHR43340:SF1">
    <property type="entry name" value="HYPOXANTHINE PHOSPHORIBOSYLTRANSFERASE"/>
    <property type="match status" value="1"/>
</dbReference>
<dbReference type="STRING" id="28110.KU46_705"/>
<evidence type="ECO:0000256" key="9">
    <source>
        <dbReference type="ARBA" id="ARBA00022676"/>
    </source>
</evidence>
<comment type="similarity">
    <text evidence="5 17">Belongs to the purine/pyrimidine phosphoribosyltransferase family.</text>
</comment>
<accession>A0A0B6D5E5</accession>
<dbReference type="SUPFAM" id="SSF53271">
    <property type="entry name" value="PRTase-like"/>
    <property type="match status" value="1"/>
</dbReference>
<dbReference type="RefSeq" id="WP_044525457.1">
    <property type="nucleotide sequence ID" value="NZ_CP009440.1"/>
</dbReference>
<sequence>MSFAKDNTEVYINAQQLETEITKLADKINKDYAGQEIVLICVLKGSFMFFADLTRKLEVDLRTHFVTASSYGSGTVSSGKVISTIGSLKKEYIQGKNVIIIEDIVDTGHTYHKLMDGINELEPKSLKFATLLFKPARLEREVNLDYICFEIEDKFIVGYGLDYNDRYRQLPYIGIMKDTK</sequence>
<dbReference type="InterPro" id="IPR005904">
    <property type="entry name" value="Hxn_phspho_trans"/>
</dbReference>
<organism evidence="19 20">
    <name type="scientific">Francisella philomiragia</name>
    <dbReference type="NCBI Taxonomy" id="28110"/>
    <lineage>
        <taxon>Bacteria</taxon>
        <taxon>Pseudomonadati</taxon>
        <taxon>Pseudomonadota</taxon>
        <taxon>Gammaproteobacteria</taxon>
        <taxon>Thiotrichales</taxon>
        <taxon>Francisellaceae</taxon>
        <taxon>Francisella</taxon>
    </lineage>
</organism>
<gene>
    <name evidence="19" type="primary">hpt</name>
    <name evidence="19" type="ORF">LA55_154</name>
</gene>
<dbReference type="GO" id="GO:0000166">
    <property type="term" value="F:nucleotide binding"/>
    <property type="evidence" value="ECO:0007669"/>
    <property type="project" value="UniProtKB-KW"/>
</dbReference>
<evidence type="ECO:0000256" key="14">
    <source>
        <dbReference type="ARBA" id="ARBA00022842"/>
    </source>
</evidence>
<evidence type="ECO:0000256" key="4">
    <source>
        <dbReference type="ARBA" id="ARBA00004669"/>
    </source>
</evidence>
<evidence type="ECO:0000256" key="6">
    <source>
        <dbReference type="ARBA" id="ARBA00011895"/>
    </source>
</evidence>
<comment type="subcellular location">
    <subcellularLocation>
        <location evidence="3 17">Cytoplasm</location>
    </subcellularLocation>
</comment>
<dbReference type="InterPro" id="IPR029057">
    <property type="entry name" value="PRTase-like"/>
</dbReference>
<evidence type="ECO:0000256" key="10">
    <source>
        <dbReference type="ARBA" id="ARBA00022679"/>
    </source>
</evidence>
<comment type="catalytic activity">
    <reaction evidence="16">
        <text>IMP + diphosphate = hypoxanthine + 5-phospho-alpha-D-ribose 1-diphosphate</text>
        <dbReference type="Rhea" id="RHEA:17973"/>
        <dbReference type="ChEBI" id="CHEBI:17368"/>
        <dbReference type="ChEBI" id="CHEBI:33019"/>
        <dbReference type="ChEBI" id="CHEBI:58017"/>
        <dbReference type="ChEBI" id="CHEBI:58053"/>
        <dbReference type="EC" id="2.4.2.8"/>
    </reaction>
    <physiologicalReaction direction="right-to-left" evidence="16">
        <dbReference type="Rhea" id="RHEA:17975"/>
    </physiologicalReaction>
</comment>
<evidence type="ECO:0000256" key="1">
    <source>
        <dbReference type="ARBA" id="ARBA00001946"/>
    </source>
</evidence>
<evidence type="ECO:0000256" key="2">
    <source>
        <dbReference type="ARBA" id="ARBA00003637"/>
    </source>
</evidence>
<comment type="function">
    <text evidence="2">Purine salvage pathway enzyme which catalyzes the transfer of the ribosyl-5-phosphate group from 5-phospho-alpha-D-ribose 1-diphosphate (PRPP) to the N9 position of hypoxanthine to yield IMP (inosine 5'-monophosphate). To a lesser extent, can also act on guanine leading to GMP, but shows a highly less efficient activity with xanthine.</text>
</comment>
<protein>
    <recommendedName>
        <fullName evidence="7 17">Hypoxanthine phosphoribosyltransferase</fullName>
        <ecNumber evidence="6 17">2.4.2.8</ecNumber>
    </recommendedName>
</protein>
<evidence type="ECO:0000313" key="20">
    <source>
        <dbReference type="Proteomes" id="UP000031830"/>
    </source>
</evidence>
<dbReference type="GO" id="GO:0006178">
    <property type="term" value="P:guanine salvage"/>
    <property type="evidence" value="ECO:0007669"/>
    <property type="project" value="TreeGrafter"/>
</dbReference>
<dbReference type="InterPro" id="IPR000836">
    <property type="entry name" value="PRTase_dom"/>
</dbReference>
<dbReference type="Gene3D" id="3.40.50.2020">
    <property type="match status" value="1"/>
</dbReference>
<dbReference type="GO" id="GO:0046100">
    <property type="term" value="P:hypoxanthine metabolic process"/>
    <property type="evidence" value="ECO:0007669"/>
    <property type="project" value="TreeGrafter"/>
</dbReference>
<dbReference type="EMBL" id="CP009440">
    <property type="protein sequence ID" value="AJI52883.1"/>
    <property type="molecule type" value="Genomic_DNA"/>
</dbReference>
<dbReference type="CDD" id="cd06223">
    <property type="entry name" value="PRTases_typeI"/>
    <property type="match status" value="1"/>
</dbReference>
<feature type="domain" description="Phosphoribosyltransferase" evidence="18">
    <location>
        <begin position="13"/>
        <end position="163"/>
    </location>
</feature>
<dbReference type="PANTHER" id="PTHR43340">
    <property type="entry name" value="HYPOXANTHINE-GUANINE PHOSPHORIBOSYLTRANSFERASE"/>
    <property type="match status" value="1"/>
</dbReference>
<dbReference type="GO" id="GO:0006166">
    <property type="term" value="P:purine ribonucleoside salvage"/>
    <property type="evidence" value="ECO:0007669"/>
    <property type="project" value="UniProtKB-KW"/>
</dbReference>
<evidence type="ECO:0000256" key="7">
    <source>
        <dbReference type="ARBA" id="ARBA00014105"/>
    </source>
</evidence>
<reference evidence="19 20" key="1">
    <citation type="journal article" date="2015" name="Genome Announc.">
        <title>Genome sequencing of 18 francisella strains to aid in assay development and testing.</title>
        <authorList>
            <person name="Johnson S.L."/>
            <person name="Daligault H.E."/>
            <person name="Davenport K.W."/>
            <person name="Coyne S.R."/>
            <person name="Frey K.G."/>
            <person name="Koroleva G.I."/>
            <person name="Broomall S.M."/>
            <person name="Bishop-Lilly K.A."/>
            <person name="Bruce D.C."/>
            <person name="Chertkov O."/>
            <person name="Freitas T."/>
            <person name="Jaissle J."/>
            <person name="Ladner J.T."/>
            <person name="Rosenzweig C.N."/>
            <person name="Gibbons H.S."/>
            <person name="Palacios G.F."/>
            <person name="Redden C.L."/>
            <person name="Xu Y."/>
            <person name="Minogue T.D."/>
            <person name="Chain P.S."/>
        </authorList>
    </citation>
    <scope>NUCLEOTIDE SEQUENCE [LARGE SCALE GENOMIC DNA]</scope>
    <source>
        <strain evidence="19 20">GA01-2794</strain>
    </source>
</reference>
<evidence type="ECO:0000256" key="5">
    <source>
        <dbReference type="ARBA" id="ARBA00008391"/>
    </source>
</evidence>
<evidence type="ECO:0000256" key="12">
    <source>
        <dbReference type="ARBA" id="ARBA00022726"/>
    </source>
</evidence>
<name>A0A0B6D5E5_9GAMM</name>
<evidence type="ECO:0000256" key="8">
    <source>
        <dbReference type="ARBA" id="ARBA00022490"/>
    </source>
</evidence>
<evidence type="ECO:0000256" key="13">
    <source>
        <dbReference type="ARBA" id="ARBA00022741"/>
    </source>
</evidence>
<evidence type="ECO:0000313" key="19">
    <source>
        <dbReference type="EMBL" id="AJI52883.1"/>
    </source>
</evidence>
<keyword evidence="10 17" id="KW-0808">Transferase</keyword>
<dbReference type="InterPro" id="IPR050408">
    <property type="entry name" value="HGPRT"/>
</dbReference>
<evidence type="ECO:0000259" key="18">
    <source>
        <dbReference type="Pfam" id="PF00156"/>
    </source>
</evidence>
<evidence type="ECO:0000256" key="16">
    <source>
        <dbReference type="ARBA" id="ARBA00049402"/>
    </source>
</evidence>
<comment type="cofactor">
    <cofactor evidence="1 17">
        <name>Mg(2+)</name>
        <dbReference type="ChEBI" id="CHEBI:18420"/>
    </cofactor>
</comment>
<proteinExistence type="inferred from homology"/>
<evidence type="ECO:0000256" key="3">
    <source>
        <dbReference type="ARBA" id="ARBA00004496"/>
    </source>
</evidence>
<comment type="catalytic activity">
    <reaction evidence="15">
        <text>GMP + diphosphate = guanine + 5-phospho-alpha-D-ribose 1-diphosphate</text>
        <dbReference type="Rhea" id="RHEA:25424"/>
        <dbReference type="ChEBI" id="CHEBI:16235"/>
        <dbReference type="ChEBI" id="CHEBI:33019"/>
        <dbReference type="ChEBI" id="CHEBI:58017"/>
        <dbReference type="ChEBI" id="CHEBI:58115"/>
        <dbReference type="EC" id="2.4.2.8"/>
    </reaction>
    <physiologicalReaction direction="right-to-left" evidence="15">
        <dbReference type="Rhea" id="RHEA:25426"/>
    </physiologicalReaction>
</comment>
<evidence type="ECO:0000256" key="11">
    <source>
        <dbReference type="ARBA" id="ARBA00022723"/>
    </source>
</evidence>
<keyword evidence="14 17" id="KW-0460">Magnesium</keyword>
<keyword evidence="9 17" id="KW-0328">Glycosyltransferase</keyword>
<keyword evidence="13 17" id="KW-0547">Nucleotide-binding</keyword>
<dbReference type="KEGG" id="fpz:LA55_154"/>
<dbReference type="GO" id="GO:0032263">
    <property type="term" value="P:GMP salvage"/>
    <property type="evidence" value="ECO:0007669"/>
    <property type="project" value="TreeGrafter"/>
</dbReference>
<keyword evidence="12 17" id="KW-0660">Purine salvage</keyword>
<dbReference type="Proteomes" id="UP000031830">
    <property type="component" value="Chromosome"/>
</dbReference>
<evidence type="ECO:0000256" key="17">
    <source>
        <dbReference type="RuleBase" id="RU364099"/>
    </source>
</evidence>
<dbReference type="GO" id="GO:0032264">
    <property type="term" value="P:IMP salvage"/>
    <property type="evidence" value="ECO:0007669"/>
    <property type="project" value="UniProtKB-UniPathway"/>
</dbReference>
<dbReference type="Pfam" id="PF00156">
    <property type="entry name" value="Pribosyltran"/>
    <property type="match status" value="1"/>
</dbReference>
<comment type="pathway">
    <text evidence="4 17">Purine metabolism; IMP biosynthesis via salvage pathway; IMP from hypoxanthine: step 1/1.</text>
</comment>
<dbReference type="GO" id="GO:0052657">
    <property type="term" value="F:guanine phosphoribosyltransferase activity"/>
    <property type="evidence" value="ECO:0007669"/>
    <property type="project" value="UniProtKB-ARBA"/>
</dbReference>
<dbReference type="AlphaFoldDB" id="A0A0B6D5E5"/>
<keyword evidence="8 17" id="KW-0963">Cytoplasm</keyword>
<dbReference type="FunFam" id="3.40.50.2020:FF:000006">
    <property type="entry name" value="Hypoxanthine phosphoribosyltransferase"/>
    <property type="match status" value="1"/>
</dbReference>
<keyword evidence="11 17" id="KW-0479">Metal-binding</keyword>
<dbReference type="UniPathway" id="UPA00591">
    <property type="reaction ID" value="UER00648"/>
</dbReference>
<dbReference type="NCBIfam" id="TIGR01203">
    <property type="entry name" value="HGPRTase"/>
    <property type="match status" value="1"/>
</dbReference>